<name>A0A239G3A3_9BURK</name>
<keyword evidence="2" id="KW-1185">Reference proteome</keyword>
<dbReference type="EMBL" id="FZOT01000004">
    <property type="protein sequence ID" value="SNS63641.1"/>
    <property type="molecule type" value="Genomic_DNA"/>
</dbReference>
<dbReference type="PANTHER" id="PTHR35004">
    <property type="entry name" value="TRANSPOSASE RV3428C-RELATED"/>
    <property type="match status" value="1"/>
</dbReference>
<proteinExistence type="predicted"/>
<dbReference type="Proteomes" id="UP000198284">
    <property type="component" value="Unassembled WGS sequence"/>
</dbReference>
<dbReference type="SUPFAM" id="SSF46689">
    <property type="entry name" value="Homeodomain-like"/>
    <property type="match status" value="1"/>
</dbReference>
<protein>
    <submittedName>
        <fullName evidence="1">Helix-turn-helix domain-containing protein</fullName>
    </submittedName>
</protein>
<dbReference type="AlphaFoldDB" id="A0A239G3A3"/>
<dbReference type="PANTHER" id="PTHR35004:SF7">
    <property type="entry name" value="INTEGRASE PROTEIN"/>
    <property type="match status" value="1"/>
</dbReference>
<dbReference type="InterPro" id="IPR009057">
    <property type="entry name" value="Homeodomain-like_sf"/>
</dbReference>
<dbReference type="Pfam" id="PF13551">
    <property type="entry name" value="HTH_29"/>
    <property type="match status" value="1"/>
</dbReference>
<organism evidence="1 2">
    <name type="scientific">Noviherbaspirillum humi</name>
    <dbReference type="NCBI Taxonomy" id="1688639"/>
    <lineage>
        <taxon>Bacteria</taxon>
        <taxon>Pseudomonadati</taxon>
        <taxon>Pseudomonadota</taxon>
        <taxon>Betaproteobacteria</taxon>
        <taxon>Burkholderiales</taxon>
        <taxon>Oxalobacteraceae</taxon>
        <taxon>Noviherbaspirillum</taxon>
    </lineage>
</organism>
<sequence length="226" mass="25270">MAKTGTITMSMQEAERLKVIAAVVDGNLKPLQAAERLELTTRQVRRLVLRYGAEGAVGLVSRKRGRRSNHQLSNGVADAALTLIRQRYADFGPTLACEKLRECHGLYLGVETVRQLMMEAGLWIPRRLRDRSVYQPRNRRHCVGELIQIDGSDHRWFEDRAAACTLLVFIDDATSRLMHLHFTHTESTSATLKPRGGISNCTASRRRSTATSTACFVSPASRPRLA</sequence>
<reference evidence="1 2" key="1">
    <citation type="submission" date="2017-06" db="EMBL/GenBank/DDBJ databases">
        <authorList>
            <person name="Kim H.J."/>
            <person name="Triplett B.A."/>
        </authorList>
    </citation>
    <scope>NUCLEOTIDE SEQUENCE [LARGE SCALE GENOMIC DNA]</scope>
    <source>
        <strain evidence="1 2">U15</strain>
    </source>
</reference>
<evidence type="ECO:0000313" key="2">
    <source>
        <dbReference type="Proteomes" id="UP000198284"/>
    </source>
</evidence>
<accession>A0A239G3A3</accession>
<evidence type="ECO:0000313" key="1">
    <source>
        <dbReference type="EMBL" id="SNS63641.1"/>
    </source>
</evidence>
<gene>
    <name evidence="1" type="ORF">SAMN06265795_104233</name>
</gene>